<evidence type="ECO:0000256" key="3">
    <source>
        <dbReference type="SAM" id="MobiDB-lite"/>
    </source>
</evidence>
<dbReference type="Gene3D" id="1.10.10.10">
    <property type="entry name" value="Winged helix-like DNA-binding domain superfamily/Winged helix DNA-binding domain"/>
    <property type="match status" value="1"/>
</dbReference>
<dbReference type="InterPro" id="IPR027417">
    <property type="entry name" value="P-loop_NTPase"/>
</dbReference>
<gene>
    <name evidence="5" type="ORF">TRIUR3_00673</name>
</gene>
<dbReference type="GO" id="GO:0009626">
    <property type="term" value="P:plant-type hypersensitive response"/>
    <property type="evidence" value="ECO:0007669"/>
    <property type="project" value="UniProtKB-ARBA"/>
</dbReference>
<sequence length="327" mass="35778">MKTLADEHSRLLFLKEAFQDDNPPADKEMTIHQLIKLGSEALKKCDGLPLALVTTARYLQSTGNPTHGNWATLCHNLGAHLETKEMLARMKRVLVHSYTSLVKHDVKTCLLYLGIYPSGRTVRRESLIRKWCAEGFIQGDYMCNALDAAIGNFKELVNRSIIQRTDASSKNNEDQVKTYHTHGMMLEFILHMSKCDNFITLLYDQMAPPPPPSKIRLPPVSTLSNVCAMHERERRGVLTEDGSGGGEGGSGGDGGKGVSDYGKGGRGVEGGSGGVGGSFDGVDEAARLRWHWGWRIGETAAKWGEGFGEEVMAGVAPFSVNALLQQF</sequence>
<dbReference type="EMBL" id="KD194273">
    <property type="protein sequence ID" value="EMS53475.1"/>
    <property type="molecule type" value="Genomic_DNA"/>
</dbReference>
<evidence type="ECO:0000256" key="1">
    <source>
        <dbReference type="ARBA" id="ARBA00022737"/>
    </source>
</evidence>
<dbReference type="InterPro" id="IPR058922">
    <property type="entry name" value="WHD_DRP"/>
</dbReference>
<evidence type="ECO:0000256" key="2">
    <source>
        <dbReference type="ARBA" id="ARBA00022821"/>
    </source>
</evidence>
<feature type="domain" description="Disease resistance protein winged helix" evidence="4">
    <location>
        <begin position="115"/>
        <end position="189"/>
    </location>
</feature>
<dbReference type="AlphaFoldDB" id="M7ZMB1"/>
<dbReference type="PANTHER" id="PTHR23155:SF1227">
    <property type="entry name" value="OS11G0462500 PROTEIN"/>
    <property type="match status" value="1"/>
</dbReference>
<dbReference type="GO" id="GO:0002758">
    <property type="term" value="P:innate immune response-activating signaling pathway"/>
    <property type="evidence" value="ECO:0007669"/>
    <property type="project" value="UniProtKB-ARBA"/>
</dbReference>
<feature type="region of interest" description="Disordered" evidence="3">
    <location>
        <begin position="234"/>
        <end position="276"/>
    </location>
</feature>
<accession>M7ZMB1</accession>
<reference evidence="5" key="1">
    <citation type="journal article" date="2013" name="Nature">
        <title>Draft genome of the wheat A-genome progenitor Triticum urartu.</title>
        <authorList>
            <person name="Ling H.Q."/>
            <person name="Zhao S."/>
            <person name="Liu D."/>
            <person name="Wang J."/>
            <person name="Sun H."/>
            <person name="Zhang C."/>
            <person name="Fan H."/>
            <person name="Li D."/>
            <person name="Dong L."/>
            <person name="Tao Y."/>
            <person name="Gao C."/>
            <person name="Wu H."/>
            <person name="Li Y."/>
            <person name="Cui Y."/>
            <person name="Guo X."/>
            <person name="Zheng S."/>
            <person name="Wang B."/>
            <person name="Yu K."/>
            <person name="Liang Q."/>
            <person name="Yang W."/>
            <person name="Lou X."/>
            <person name="Chen J."/>
            <person name="Feng M."/>
            <person name="Jian J."/>
            <person name="Zhang X."/>
            <person name="Luo G."/>
            <person name="Jiang Y."/>
            <person name="Liu J."/>
            <person name="Wang Z."/>
            <person name="Sha Y."/>
            <person name="Zhang B."/>
            <person name="Wu H."/>
            <person name="Tang D."/>
            <person name="Shen Q."/>
            <person name="Xue P."/>
            <person name="Zou S."/>
            <person name="Wang X."/>
            <person name="Liu X."/>
            <person name="Wang F."/>
            <person name="Yang Y."/>
            <person name="An X."/>
            <person name="Dong Z."/>
            <person name="Zhang K."/>
            <person name="Zhang X."/>
            <person name="Luo M.C."/>
            <person name="Dvorak J."/>
            <person name="Tong Y."/>
            <person name="Wang J."/>
            <person name="Yang H."/>
            <person name="Li Z."/>
            <person name="Wang D."/>
            <person name="Zhang A."/>
            <person name="Wang J."/>
        </authorList>
    </citation>
    <scope>NUCLEOTIDE SEQUENCE</scope>
</reference>
<dbReference type="InterPro" id="IPR042197">
    <property type="entry name" value="Apaf_helical"/>
</dbReference>
<dbReference type="SUPFAM" id="SSF52540">
    <property type="entry name" value="P-loop containing nucleoside triphosphate hydrolases"/>
    <property type="match status" value="1"/>
</dbReference>
<dbReference type="STRING" id="4572.M7ZMB1"/>
<dbReference type="FunFam" id="1.10.10.10:FF:000322">
    <property type="entry name" value="Probable disease resistance protein At1g63360"/>
    <property type="match status" value="1"/>
</dbReference>
<name>M7ZMB1_TRIUA</name>
<dbReference type="PANTHER" id="PTHR23155">
    <property type="entry name" value="DISEASE RESISTANCE PROTEIN RP"/>
    <property type="match status" value="1"/>
</dbReference>
<organism evidence="5">
    <name type="scientific">Triticum urartu</name>
    <name type="common">Red wild einkorn</name>
    <name type="synonym">Crithodium urartu</name>
    <dbReference type="NCBI Taxonomy" id="4572"/>
    <lineage>
        <taxon>Eukaryota</taxon>
        <taxon>Viridiplantae</taxon>
        <taxon>Streptophyta</taxon>
        <taxon>Embryophyta</taxon>
        <taxon>Tracheophyta</taxon>
        <taxon>Spermatophyta</taxon>
        <taxon>Magnoliopsida</taxon>
        <taxon>Liliopsida</taxon>
        <taxon>Poales</taxon>
        <taxon>Poaceae</taxon>
        <taxon>BOP clade</taxon>
        <taxon>Pooideae</taxon>
        <taxon>Triticodae</taxon>
        <taxon>Triticeae</taxon>
        <taxon>Triticinae</taxon>
        <taxon>Triticum</taxon>
    </lineage>
</organism>
<dbReference type="eggNOG" id="KOG4658">
    <property type="taxonomic scope" value="Eukaryota"/>
</dbReference>
<keyword evidence="2" id="KW-0611">Plant defense</keyword>
<evidence type="ECO:0000259" key="4">
    <source>
        <dbReference type="Pfam" id="PF23559"/>
    </source>
</evidence>
<keyword evidence="1" id="KW-0677">Repeat</keyword>
<evidence type="ECO:0000313" key="5">
    <source>
        <dbReference type="EMBL" id="EMS53475.1"/>
    </source>
</evidence>
<dbReference type="InterPro" id="IPR044974">
    <property type="entry name" value="Disease_R_plants"/>
</dbReference>
<dbReference type="GO" id="GO:0042742">
    <property type="term" value="P:defense response to bacterium"/>
    <property type="evidence" value="ECO:0007669"/>
    <property type="project" value="UniProtKB-ARBA"/>
</dbReference>
<dbReference type="Pfam" id="PF23559">
    <property type="entry name" value="WHD_DRP"/>
    <property type="match status" value="1"/>
</dbReference>
<dbReference type="GO" id="GO:0043531">
    <property type="term" value="F:ADP binding"/>
    <property type="evidence" value="ECO:0007669"/>
    <property type="project" value="InterPro"/>
</dbReference>
<feature type="compositionally biased region" description="Gly residues" evidence="3">
    <location>
        <begin position="242"/>
        <end position="276"/>
    </location>
</feature>
<protein>
    <submittedName>
        <fullName evidence="5">Disease resistance protein RPP13</fullName>
    </submittedName>
</protein>
<dbReference type="InterPro" id="IPR036388">
    <property type="entry name" value="WH-like_DNA-bd_sf"/>
</dbReference>
<dbReference type="Gene3D" id="1.10.8.430">
    <property type="entry name" value="Helical domain of apoptotic protease-activating factors"/>
    <property type="match status" value="1"/>
</dbReference>
<proteinExistence type="predicted"/>